<evidence type="ECO:0000313" key="1">
    <source>
        <dbReference type="EMBL" id="PRQ48623.1"/>
    </source>
</evidence>
<reference evidence="1 2" key="1">
    <citation type="journal article" date="2018" name="Nat. Genet.">
        <title>The Rosa genome provides new insights in the design of modern roses.</title>
        <authorList>
            <person name="Bendahmane M."/>
        </authorList>
    </citation>
    <scope>NUCLEOTIDE SEQUENCE [LARGE SCALE GENOMIC DNA]</scope>
    <source>
        <strain evidence="2">cv. Old Blush</strain>
    </source>
</reference>
<evidence type="ECO:0008006" key="3">
    <source>
        <dbReference type="Google" id="ProtNLM"/>
    </source>
</evidence>
<name>A0A2P6RQB7_ROSCH</name>
<dbReference type="PANTHER" id="PTHR47481:SF34">
    <property type="entry name" value="CCHC-TYPE DOMAIN-CONTAINING PROTEIN"/>
    <property type="match status" value="1"/>
</dbReference>
<sequence>MLMSMLVGCDLMRYIDGSIPCPSRYKVAQEAGITPELTQEYKDWRKHDSAVMALLAGTLSSSALSFIVGSKISKEVWYSLEDRYAKLSKFKAFELKTSMQKIQKGNDSIDKYMERFKTVRDQLFIAGILISDDEIVSLILNGLPAEYATIRLIIRTKESSTSLPKLRTLLLDVEADLEREQKIITSAPITLTATRNQDSLDQEQKIIASSPMTLTGTRNQDCQLSKSHHICAHTQGLYNLVLTRYFHPRNQGEGGGRYYHKFSHGPYRNYNCYAYRKLDVGSRQSRGFINHCGNSKCYNTDGISNNLGFVKSKD</sequence>
<protein>
    <recommendedName>
        <fullName evidence="3">RNA-directed DNA polymerase</fullName>
    </recommendedName>
</protein>
<dbReference type="AlphaFoldDB" id="A0A2P6RQB7"/>
<dbReference type="EMBL" id="PDCK01000040">
    <property type="protein sequence ID" value="PRQ48623.1"/>
    <property type="molecule type" value="Genomic_DNA"/>
</dbReference>
<dbReference type="Proteomes" id="UP000238479">
    <property type="component" value="Chromosome 2"/>
</dbReference>
<comment type="caution">
    <text evidence="1">The sequence shown here is derived from an EMBL/GenBank/DDBJ whole genome shotgun (WGS) entry which is preliminary data.</text>
</comment>
<accession>A0A2P6RQB7</accession>
<organism evidence="1 2">
    <name type="scientific">Rosa chinensis</name>
    <name type="common">China rose</name>
    <dbReference type="NCBI Taxonomy" id="74649"/>
    <lineage>
        <taxon>Eukaryota</taxon>
        <taxon>Viridiplantae</taxon>
        <taxon>Streptophyta</taxon>
        <taxon>Embryophyta</taxon>
        <taxon>Tracheophyta</taxon>
        <taxon>Spermatophyta</taxon>
        <taxon>Magnoliopsida</taxon>
        <taxon>eudicotyledons</taxon>
        <taxon>Gunneridae</taxon>
        <taxon>Pentapetalae</taxon>
        <taxon>rosids</taxon>
        <taxon>fabids</taxon>
        <taxon>Rosales</taxon>
        <taxon>Rosaceae</taxon>
        <taxon>Rosoideae</taxon>
        <taxon>Rosoideae incertae sedis</taxon>
        <taxon>Rosa</taxon>
    </lineage>
</organism>
<gene>
    <name evidence="1" type="ORF">RchiOBHm_Chr2g0112811</name>
</gene>
<evidence type="ECO:0000313" key="2">
    <source>
        <dbReference type="Proteomes" id="UP000238479"/>
    </source>
</evidence>
<proteinExistence type="predicted"/>
<dbReference type="PANTHER" id="PTHR47481">
    <property type="match status" value="1"/>
</dbReference>
<keyword evidence="2" id="KW-1185">Reference proteome</keyword>
<dbReference type="Gramene" id="PRQ48623">
    <property type="protein sequence ID" value="PRQ48623"/>
    <property type="gene ID" value="RchiOBHm_Chr2g0112811"/>
</dbReference>
<dbReference type="Pfam" id="PF14223">
    <property type="entry name" value="Retrotran_gag_2"/>
    <property type="match status" value="1"/>
</dbReference>